<organism evidence="12 13">
    <name type="scientific">Shewanella japonica</name>
    <dbReference type="NCBI Taxonomy" id="93973"/>
    <lineage>
        <taxon>Bacteria</taxon>
        <taxon>Pseudomonadati</taxon>
        <taxon>Pseudomonadota</taxon>
        <taxon>Gammaproteobacteria</taxon>
        <taxon>Alteromonadales</taxon>
        <taxon>Shewanellaceae</taxon>
        <taxon>Shewanella</taxon>
    </lineage>
</organism>
<dbReference type="Pfam" id="PF07219">
    <property type="entry name" value="HemY_N"/>
    <property type="match status" value="1"/>
</dbReference>
<comment type="subcellular location">
    <subcellularLocation>
        <location evidence="2">Cell inner membrane</location>
        <topology evidence="2">Multi-pass membrane protein</topology>
    </subcellularLocation>
</comment>
<keyword evidence="6 10" id="KW-0812">Transmembrane</keyword>
<evidence type="ECO:0000256" key="8">
    <source>
        <dbReference type="ARBA" id="ARBA00023136"/>
    </source>
</evidence>
<dbReference type="EMBL" id="CP020472">
    <property type="protein sequence ID" value="ARD24032.1"/>
    <property type="molecule type" value="Genomic_DNA"/>
</dbReference>
<feature type="domain" description="HemY N-terminal" evidence="11">
    <location>
        <begin position="26"/>
        <end position="131"/>
    </location>
</feature>
<keyword evidence="8 10" id="KW-0472">Membrane</keyword>
<reference evidence="12 13" key="1">
    <citation type="submission" date="2017-03" db="EMBL/GenBank/DDBJ databases">
        <title>Genome sequencing of Shewanella japonica KCTC 22435.</title>
        <authorList>
            <person name="Kim K.M."/>
        </authorList>
    </citation>
    <scope>NUCLEOTIDE SEQUENCE [LARGE SCALE GENOMIC DNA]</scope>
    <source>
        <strain evidence="12 13">KCTC 22435</strain>
    </source>
</reference>
<evidence type="ECO:0000256" key="3">
    <source>
        <dbReference type="ARBA" id="ARBA00004744"/>
    </source>
</evidence>
<evidence type="ECO:0000259" key="11">
    <source>
        <dbReference type="Pfam" id="PF07219"/>
    </source>
</evidence>
<accession>A0ABM6JQR8</accession>
<feature type="transmembrane region" description="Helical" evidence="10">
    <location>
        <begin position="42"/>
        <end position="70"/>
    </location>
</feature>
<dbReference type="RefSeq" id="WP_080916989.1">
    <property type="nucleotide sequence ID" value="NZ_CANMJJ010000019.1"/>
</dbReference>
<dbReference type="InterPro" id="IPR010817">
    <property type="entry name" value="HemY_N"/>
</dbReference>
<gene>
    <name evidence="12" type="ORF">SJ2017_3794</name>
</gene>
<dbReference type="InterPro" id="IPR011990">
    <property type="entry name" value="TPR-like_helical_dom_sf"/>
</dbReference>
<keyword evidence="4" id="KW-1003">Cell membrane</keyword>
<name>A0ABM6JQR8_9GAMM</name>
<dbReference type="NCBIfam" id="TIGR00540">
    <property type="entry name" value="TPR_hemY_coli"/>
    <property type="match status" value="1"/>
</dbReference>
<feature type="transmembrane region" description="Helical" evidence="10">
    <location>
        <begin position="7"/>
        <end position="30"/>
    </location>
</feature>
<dbReference type="InterPro" id="IPR005254">
    <property type="entry name" value="Heme_biosyn_assoc_TPR_pro"/>
</dbReference>
<evidence type="ECO:0000256" key="9">
    <source>
        <dbReference type="ARBA" id="ARBA00023244"/>
    </source>
</evidence>
<comment type="function">
    <text evidence="1">Involved in a late step of protoheme IX synthesis.</text>
</comment>
<dbReference type="Proteomes" id="UP000191820">
    <property type="component" value="Chromosome"/>
</dbReference>
<evidence type="ECO:0000313" key="12">
    <source>
        <dbReference type="EMBL" id="ARD24032.1"/>
    </source>
</evidence>
<keyword evidence="9" id="KW-0627">Porphyrin biosynthesis</keyword>
<evidence type="ECO:0000256" key="2">
    <source>
        <dbReference type="ARBA" id="ARBA00004429"/>
    </source>
</evidence>
<keyword evidence="13" id="KW-1185">Reference proteome</keyword>
<keyword evidence="7 10" id="KW-1133">Transmembrane helix</keyword>
<evidence type="ECO:0000256" key="1">
    <source>
        <dbReference type="ARBA" id="ARBA00002962"/>
    </source>
</evidence>
<evidence type="ECO:0000256" key="7">
    <source>
        <dbReference type="ARBA" id="ARBA00022989"/>
    </source>
</evidence>
<evidence type="ECO:0000313" key="13">
    <source>
        <dbReference type="Proteomes" id="UP000191820"/>
    </source>
</evidence>
<evidence type="ECO:0000256" key="4">
    <source>
        <dbReference type="ARBA" id="ARBA00022475"/>
    </source>
</evidence>
<dbReference type="Gene3D" id="1.25.40.10">
    <property type="entry name" value="Tetratricopeptide repeat domain"/>
    <property type="match status" value="1"/>
</dbReference>
<evidence type="ECO:0000256" key="6">
    <source>
        <dbReference type="ARBA" id="ARBA00022692"/>
    </source>
</evidence>
<evidence type="ECO:0000256" key="5">
    <source>
        <dbReference type="ARBA" id="ARBA00022519"/>
    </source>
</evidence>
<sequence>MIKILAYVIIILIGFCISPFIIGNTGYIYIAAGEYQIETSLVFGLLGLVLFYCALQLTEWLIIFLLNIVINSRYLPERWRKEAAKKHTLQGALALAEEDWPSAEKAMAKGAAKGELPALNLFAAARAAHHQKNTDSRDKYLAEAAKDPLAKTAVKTSKTRYLIQQGKLTEARAELDALNPTSKSKSPVLKLALDLYQLQDDWQALKILLPAIKKRQIISEKQYAEVEHTTNTALLTAASQHGEQELEKCWHWLSKTERNQPHLISIYARGLCQYDRKKDAIKIINKSLKTDLHPALLADIPKIIDADDEDIRKLLARFEQSHEHDVDYQICLAKLAQQKRDIKVVKNHWYSVCQISPKREYFLALAQAQEQLGENAAALQSYRKAANCSD</sequence>
<comment type="pathway">
    <text evidence="3">Porphyrin-containing compound metabolism; protoheme biosynthesis.</text>
</comment>
<evidence type="ECO:0000256" key="10">
    <source>
        <dbReference type="SAM" id="Phobius"/>
    </source>
</evidence>
<keyword evidence="5" id="KW-0997">Cell inner membrane</keyword>
<protein>
    <submittedName>
        <fullName evidence="12">Heme biosynthesis protein HemY</fullName>
    </submittedName>
</protein>
<proteinExistence type="predicted"/>